<dbReference type="InterPro" id="IPR006047">
    <property type="entry name" value="GH13_cat_dom"/>
</dbReference>
<evidence type="ECO:0000259" key="5">
    <source>
        <dbReference type="SMART" id="SM00642"/>
    </source>
</evidence>
<dbReference type="Gene3D" id="2.60.40.1180">
    <property type="entry name" value="Golgi alpha-mannosidase II"/>
    <property type="match status" value="1"/>
</dbReference>
<dbReference type="InterPro" id="IPR013780">
    <property type="entry name" value="Glyco_hydro_b"/>
</dbReference>
<keyword evidence="3" id="KW-0326">Glycosidase</keyword>
<gene>
    <name evidence="6" type="primary">glgX</name>
    <name evidence="6" type="ORF">DM813_20310</name>
</gene>
<comment type="caution">
    <text evidence="6">The sequence shown here is derived from an EMBL/GenBank/DDBJ whole genome shotgun (WGS) entry which is preliminary data.</text>
</comment>
<evidence type="ECO:0000256" key="1">
    <source>
        <dbReference type="ARBA" id="ARBA00008061"/>
    </source>
</evidence>
<evidence type="ECO:0000256" key="3">
    <source>
        <dbReference type="ARBA" id="ARBA00023295"/>
    </source>
</evidence>
<dbReference type="Gene3D" id="2.60.40.10">
    <property type="entry name" value="Immunoglobulins"/>
    <property type="match status" value="1"/>
</dbReference>
<accession>A0A443ZQZ5</accession>
<dbReference type="Pfam" id="PF00128">
    <property type="entry name" value="Alpha-amylase"/>
    <property type="match status" value="1"/>
</dbReference>
<keyword evidence="2" id="KW-0378">Hydrolase</keyword>
<evidence type="ECO:0000256" key="2">
    <source>
        <dbReference type="ARBA" id="ARBA00022801"/>
    </source>
</evidence>
<dbReference type="CDD" id="cd11326">
    <property type="entry name" value="AmyAc_Glg_debranch"/>
    <property type="match status" value="1"/>
</dbReference>
<dbReference type="OrthoDB" id="3236218at2"/>
<dbReference type="Proteomes" id="UP000288983">
    <property type="component" value="Unassembled WGS sequence"/>
</dbReference>
<dbReference type="GO" id="GO:0004135">
    <property type="term" value="F:amylo-alpha-1,6-glucosidase activity"/>
    <property type="evidence" value="ECO:0007669"/>
    <property type="project" value="InterPro"/>
</dbReference>
<dbReference type="SUPFAM" id="SSF51445">
    <property type="entry name" value="(Trans)glycosidases"/>
    <property type="match status" value="1"/>
</dbReference>
<dbReference type="InterPro" id="IPR004193">
    <property type="entry name" value="Glyco_hydro_13_N"/>
</dbReference>
<dbReference type="InterPro" id="IPR011837">
    <property type="entry name" value="Glycogen_debranch_GlgX"/>
</dbReference>
<proteinExistence type="inferred from homology"/>
<dbReference type="NCBIfam" id="TIGR02100">
    <property type="entry name" value="glgX_debranch"/>
    <property type="match status" value="1"/>
</dbReference>
<feature type="domain" description="Glycosyl hydrolase family 13 catalytic" evidence="5">
    <location>
        <begin position="169"/>
        <end position="579"/>
    </location>
</feature>
<dbReference type="CDD" id="cd02856">
    <property type="entry name" value="E_set_GDE_Isoamylase_N"/>
    <property type="match status" value="1"/>
</dbReference>
<feature type="compositionally biased region" description="Low complexity" evidence="4">
    <location>
        <begin position="485"/>
        <end position="495"/>
    </location>
</feature>
<dbReference type="GO" id="GO:0005980">
    <property type="term" value="P:glycogen catabolic process"/>
    <property type="evidence" value="ECO:0007669"/>
    <property type="project" value="InterPro"/>
</dbReference>
<feature type="region of interest" description="Disordered" evidence="4">
    <location>
        <begin position="475"/>
        <end position="500"/>
    </location>
</feature>
<dbReference type="InterPro" id="IPR013783">
    <property type="entry name" value="Ig-like_fold"/>
</dbReference>
<dbReference type="AlphaFoldDB" id="A0A443ZQZ5"/>
<dbReference type="EMBL" id="QJRG01000047">
    <property type="protein sequence ID" value="RWU21519.1"/>
    <property type="molecule type" value="Genomic_DNA"/>
</dbReference>
<reference evidence="6 7" key="1">
    <citation type="submission" date="2018-06" db="EMBL/GenBank/DDBJ databases">
        <title>Bacteria isolated from soil of Wuhan.</title>
        <authorList>
            <person name="Wei X."/>
            <person name="Chunhua H."/>
        </authorList>
    </citation>
    <scope>NUCLEOTIDE SEQUENCE [LARGE SCALE GENOMIC DNA]</scope>
    <source>
        <strain evidence="7">xwS2</strain>
    </source>
</reference>
<dbReference type="SUPFAM" id="SSF81296">
    <property type="entry name" value="E set domains"/>
    <property type="match status" value="1"/>
</dbReference>
<dbReference type="STRING" id="237609.PSAKL28_29870"/>
<evidence type="ECO:0000313" key="7">
    <source>
        <dbReference type="Proteomes" id="UP000288983"/>
    </source>
</evidence>
<dbReference type="SMART" id="SM00642">
    <property type="entry name" value="Aamy"/>
    <property type="match status" value="1"/>
</dbReference>
<dbReference type="InterPro" id="IPR044505">
    <property type="entry name" value="GlgX_Isoamylase_N_E_set"/>
</dbReference>
<dbReference type="Pfam" id="PF02922">
    <property type="entry name" value="CBM_48"/>
    <property type="match status" value="1"/>
</dbReference>
<dbReference type="RefSeq" id="WP_128325122.1">
    <property type="nucleotide sequence ID" value="NZ_QJRG01000047.1"/>
</dbReference>
<dbReference type="Gene3D" id="3.20.20.80">
    <property type="entry name" value="Glycosidases"/>
    <property type="match status" value="1"/>
</dbReference>
<dbReference type="InterPro" id="IPR014756">
    <property type="entry name" value="Ig_E-set"/>
</dbReference>
<evidence type="ECO:0000313" key="6">
    <source>
        <dbReference type="EMBL" id="RWU21519.1"/>
    </source>
</evidence>
<evidence type="ECO:0000256" key="4">
    <source>
        <dbReference type="SAM" id="MobiDB-lite"/>
    </source>
</evidence>
<organism evidence="6 7">
    <name type="scientific">Pseudomonas alkylphenolica</name>
    <dbReference type="NCBI Taxonomy" id="237609"/>
    <lineage>
        <taxon>Bacteria</taxon>
        <taxon>Pseudomonadati</taxon>
        <taxon>Pseudomonadota</taxon>
        <taxon>Gammaproteobacteria</taxon>
        <taxon>Pseudomonadales</taxon>
        <taxon>Pseudomonadaceae</taxon>
        <taxon>Pseudomonas</taxon>
    </lineage>
</organism>
<dbReference type="SUPFAM" id="SSF51011">
    <property type="entry name" value="Glycosyl hydrolase domain"/>
    <property type="match status" value="1"/>
</dbReference>
<protein>
    <submittedName>
        <fullName evidence="6">Glycogen debranching enzyme GlgX</fullName>
    </submittedName>
</protein>
<comment type="similarity">
    <text evidence="1">Belongs to the glycosyl hydrolase 13 family.</text>
</comment>
<name>A0A443ZQZ5_9PSED</name>
<dbReference type="InterPro" id="IPR017853">
    <property type="entry name" value="GH"/>
</dbReference>
<dbReference type="PANTHER" id="PTHR43002">
    <property type="entry name" value="GLYCOGEN DEBRANCHING ENZYME"/>
    <property type="match status" value="1"/>
</dbReference>
<sequence length="714" mass="80263">MKKPTPTVEPSRIREGLPFPLGATWDGLGVNFALFSAHATKVELCLFDASGEVELERIELPEYTDEIFHGYLPDAHPGQIYGYRVHGPYAPQDGHRFNPNKLLIDPYAKQLVGSLKWSEALFGYTIGHADGDLSFDERDSAPFVPKCKVIDPAYTWGRDQRVGVPWERTILYEAHVRGISMTHPAVPEGNRGTFAGLMCDELLDHIKQLGVSSIELLPIHAFVNDQHLLQKGLNNYWGYNSIAFFAPHPHYLANGKIAEFKEMVAHLHDAGLEVILDVVYNHTAEGNELGPTLSMRGIDNASYYRLMPDDKRLYINDSGTGNTLDLSHPCVLQLVTDSLRYWAGEMHVDGFRFDLATILGRYHEGFDERHSFLVACRQDPLLSQVKLIAEPWDCGPGGYQVGNFAPGWAEWNDRFRDTVRAFWKGDEGQLADFASRMTASGELFNRRGRRAWASINFVTAHDGFTLRDLVSYNDKHNEDNDENNQDGSNNNLSWNHGVEGPTDDPEIKALRLRQMRNFFATLLLAQGTPMIVAGDEFSRTQHGNNNAYCQDSEIGWVNWTLDDEGTALLKFVKKLTKLRLAYPVLRRSRFLVGDYNEAIGVKDVTWLTPAGEEMSIEQWHDSHGRCLGMLMDGRAQVSGIPRPGADATLLLIVNAHHDTVTFTLPQVPEGEYWHSLIDTDRPLLRKGEQHAFGSGLNVSGRSLVLLELQHEDDS</sequence>